<proteinExistence type="inferred from homology"/>
<reference evidence="6" key="1">
    <citation type="journal article" date="2019" name="Int. J. Syst. Evol. Microbiol.">
        <title>The Global Catalogue of Microorganisms (GCM) 10K type strain sequencing project: providing services to taxonomists for standard genome sequencing and annotation.</title>
        <authorList>
            <consortium name="The Broad Institute Genomics Platform"/>
            <consortium name="The Broad Institute Genome Sequencing Center for Infectious Disease"/>
            <person name="Wu L."/>
            <person name="Ma J."/>
        </authorList>
    </citation>
    <scope>NUCLEOTIDE SEQUENCE [LARGE SCALE GENOMIC DNA]</scope>
    <source>
        <strain evidence="6">JCM 15614</strain>
    </source>
</reference>
<keyword evidence="2 5" id="KW-0489">Methyltransferase</keyword>
<evidence type="ECO:0000259" key="4">
    <source>
        <dbReference type="Pfam" id="PF08241"/>
    </source>
</evidence>
<evidence type="ECO:0000256" key="2">
    <source>
        <dbReference type="ARBA" id="ARBA00022603"/>
    </source>
</evidence>
<evidence type="ECO:0000313" key="5">
    <source>
        <dbReference type="EMBL" id="GAA3183545.1"/>
    </source>
</evidence>
<gene>
    <name evidence="5" type="ORF">GCM10010531_42210</name>
</gene>
<dbReference type="Gene3D" id="3.40.50.150">
    <property type="entry name" value="Vaccinia Virus protein VP39"/>
    <property type="match status" value="1"/>
</dbReference>
<feature type="domain" description="Methyltransferase type 11" evidence="4">
    <location>
        <begin position="51"/>
        <end position="140"/>
    </location>
</feature>
<dbReference type="InterPro" id="IPR051052">
    <property type="entry name" value="Diverse_substrate_MTase"/>
</dbReference>
<dbReference type="PANTHER" id="PTHR44942:SF4">
    <property type="entry name" value="METHYLTRANSFERASE TYPE 11 DOMAIN-CONTAINING PROTEIN"/>
    <property type="match status" value="1"/>
</dbReference>
<dbReference type="PANTHER" id="PTHR44942">
    <property type="entry name" value="METHYLTRANSF_11 DOMAIN-CONTAINING PROTEIN"/>
    <property type="match status" value="1"/>
</dbReference>
<comment type="caution">
    <text evidence="5">The sequence shown here is derived from an EMBL/GenBank/DDBJ whole genome shotgun (WGS) entry which is preliminary data.</text>
</comment>
<dbReference type="CDD" id="cd02440">
    <property type="entry name" value="AdoMet_MTases"/>
    <property type="match status" value="1"/>
</dbReference>
<evidence type="ECO:0000256" key="3">
    <source>
        <dbReference type="ARBA" id="ARBA00022679"/>
    </source>
</evidence>
<accession>A0ABP6PNC2</accession>
<organism evidence="5 6">
    <name type="scientific">Blastococcus jejuensis</name>
    <dbReference type="NCBI Taxonomy" id="351224"/>
    <lineage>
        <taxon>Bacteria</taxon>
        <taxon>Bacillati</taxon>
        <taxon>Actinomycetota</taxon>
        <taxon>Actinomycetes</taxon>
        <taxon>Geodermatophilales</taxon>
        <taxon>Geodermatophilaceae</taxon>
        <taxon>Blastococcus</taxon>
    </lineage>
</organism>
<dbReference type="Proteomes" id="UP001499924">
    <property type="component" value="Unassembled WGS sequence"/>
</dbReference>
<dbReference type="InterPro" id="IPR013216">
    <property type="entry name" value="Methyltransf_11"/>
</dbReference>
<evidence type="ECO:0000256" key="1">
    <source>
        <dbReference type="ARBA" id="ARBA00008361"/>
    </source>
</evidence>
<comment type="similarity">
    <text evidence="1">Belongs to the methyltransferase superfamily.</text>
</comment>
<dbReference type="RefSeq" id="WP_344691053.1">
    <property type="nucleotide sequence ID" value="NZ_BAAAVV010000017.1"/>
</dbReference>
<dbReference type="InterPro" id="IPR029063">
    <property type="entry name" value="SAM-dependent_MTases_sf"/>
</dbReference>
<dbReference type="Pfam" id="PF08241">
    <property type="entry name" value="Methyltransf_11"/>
    <property type="match status" value="1"/>
</dbReference>
<protein>
    <submittedName>
        <fullName evidence="5">Class I SAM-dependent methyltransferase</fullName>
    </submittedName>
</protein>
<dbReference type="EMBL" id="BAAAVV010000017">
    <property type="protein sequence ID" value="GAA3183545.1"/>
    <property type="molecule type" value="Genomic_DNA"/>
</dbReference>
<keyword evidence="6" id="KW-1185">Reference proteome</keyword>
<sequence length="256" mass="27105">MGAGGRSAAWEERARSFGAAAAQYAVLRPTYPADAVAAAVEGGVPGPRRVLDLGAGTGLLTGVLVAAGHEVVAVDPAPEMLAQLADRFPGVTTAVGSAETIPVPDAAVDVVVAGQAAHWFDPVPAATEMRRVLRPGGTVALVWNQRDVREPWVAVLDDLLTAENSERPDDRQVVAAFAAALDADVTVAESRIVQRSTPEEFVASFETRSFVITMAEQQRAEFLGQLRALVATHPGTRGRDVVELPYVTFAYRLTPR</sequence>
<dbReference type="SUPFAM" id="SSF53335">
    <property type="entry name" value="S-adenosyl-L-methionine-dependent methyltransferases"/>
    <property type="match status" value="1"/>
</dbReference>
<name>A0ABP6PNC2_9ACTN</name>
<dbReference type="GO" id="GO:0032259">
    <property type="term" value="P:methylation"/>
    <property type="evidence" value="ECO:0007669"/>
    <property type="project" value="UniProtKB-KW"/>
</dbReference>
<dbReference type="GO" id="GO:0008168">
    <property type="term" value="F:methyltransferase activity"/>
    <property type="evidence" value="ECO:0007669"/>
    <property type="project" value="UniProtKB-KW"/>
</dbReference>
<keyword evidence="3" id="KW-0808">Transferase</keyword>
<evidence type="ECO:0000313" key="6">
    <source>
        <dbReference type="Proteomes" id="UP001499924"/>
    </source>
</evidence>